<dbReference type="SMART" id="SM00546">
    <property type="entry name" value="CUE"/>
    <property type="match status" value="1"/>
</dbReference>
<dbReference type="AlphaFoldDB" id="A0A183GGQ5"/>
<evidence type="ECO:0000313" key="4">
    <source>
        <dbReference type="Proteomes" id="UP000050761"/>
    </source>
</evidence>
<feature type="compositionally biased region" description="Basic and acidic residues" evidence="1">
    <location>
        <begin position="50"/>
        <end position="66"/>
    </location>
</feature>
<dbReference type="CDD" id="cd14421">
    <property type="entry name" value="CUE_AMFR"/>
    <property type="match status" value="1"/>
</dbReference>
<dbReference type="WBParaSite" id="HPBE_0002167801-mRNA-1">
    <property type="protein sequence ID" value="HPBE_0002167801-mRNA-1"/>
    <property type="gene ID" value="HPBE_0002167801"/>
</dbReference>
<dbReference type="GO" id="GO:0043130">
    <property type="term" value="F:ubiquitin binding"/>
    <property type="evidence" value="ECO:0007669"/>
    <property type="project" value="InterPro"/>
</dbReference>
<organism evidence="4 5">
    <name type="scientific">Heligmosomoides polygyrus</name>
    <name type="common">Parasitic roundworm</name>
    <dbReference type="NCBI Taxonomy" id="6339"/>
    <lineage>
        <taxon>Eukaryota</taxon>
        <taxon>Metazoa</taxon>
        <taxon>Ecdysozoa</taxon>
        <taxon>Nematoda</taxon>
        <taxon>Chromadorea</taxon>
        <taxon>Rhabditida</taxon>
        <taxon>Rhabditina</taxon>
        <taxon>Rhabditomorpha</taxon>
        <taxon>Strongyloidea</taxon>
        <taxon>Heligmosomidae</taxon>
        <taxon>Heligmosomoides</taxon>
    </lineage>
</organism>
<feature type="compositionally biased region" description="Basic and acidic residues" evidence="1">
    <location>
        <begin position="115"/>
        <end position="125"/>
    </location>
</feature>
<protein>
    <submittedName>
        <fullName evidence="5">CUE domain-containing protein</fullName>
    </submittedName>
</protein>
<feature type="compositionally biased region" description="Polar residues" evidence="1">
    <location>
        <begin position="87"/>
        <end position="104"/>
    </location>
</feature>
<reference evidence="5" key="2">
    <citation type="submission" date="2019-09" db="UniProtKB">
        <authorList>
            <consortium name="WormBaseParasite"/>
        </authorList>
    </citation>
    <scope>IDENTIFICATION</scope>
</reference>
<feature type="region of interest" description="Disordered" evidence="1">
    <location>
        <begin position="47"/>
        <end position="125"/>
    </location>
</feature>
<evidence type="ECO:0000259" key="2">
    <source>
        <dbReference type="PROSITE" id="PS51140"/>
    </source>
</evidence>
<reference evidence="3 4" key="1">
    <citation type="submission" date="2018-11" db="EMBL/GenBank/DDBJ databases">
        <authorList>
            <consortium name="Pathogen Informatics"/>
        </authorList>
    </citation>
    <scope>NUCLEOTIDE SEQUENCE [LARGE SCALE GENOMIC DNA]</scope>
</reference>
<dbReference type="PROSITE" id="PS51140">
    <property type="entry name" value="CUE"/>
    <property type="match status" value="1"/>
</dbReference>
<dbReference type="EMBL" id="UZAH01033235">
    <property type="protein sequence ID" value="VDP27317.1"/>
    <property type="molecule type" value="Genomic_DNA"/>
</dbReference>
<evidence type="ECO:0000256" key="1">
    <source>
        <dbReference type="SAM" id="MobiDB-lite"/>
    </source>
</evidence>
<accession>A0A183GGQ5</accession>
<evidence type="ECO:0000313" key="5">
    <source>
        <dbReference type="WBParaSite" id="HPBE_0002167801-mRNA-1"/>
    </source>
</evidence>
<sequence length="125" mass="13949">MAHQVHEMFPQMPLDAIMEDLRVSGSSQATIENILEGRIGFMADIMGNDDDTHPWRMNEEPGRNDDLLFDDDDDSSGDDVVSSSDSTFTTLAAEQSTSAASVTQQEEDVSPYQIAKREMIAKHRR</sequence>
<dbReference type="Gene3D" id="1.10.8.10">
    <property type="entry name" value="DNA helicase RuvA subunit, C-terminal domain"/>
    <property type="match status" value="1"/>
</dbReference>
<evidence type="ECO:0000313" key="3">
    <source>
        <dbReference type="EMBL" id="VDP27317.1"/>
    </source>
</evidence>
<name>A0A183GGQ5_HELPZ</name>
<proteinExistence type="predicted"/>
<keyword evidence="4" id="KW-1185">Reference proteome</keyword>
<dbReference type="InterPro" id="IPR003892">
    <property type="entry name" value="CUE"/>
</dbReference>
<feature type="domain" description="CUE" evidence="2">
    <location>
        <begin position="1"/>
        <end position="39"/>
    </location>
</feature>
<gene>
    <name evidence="3" type="ORF">HPBE_LOCUS21678</name>
</gene>
<dbReference type="Pfam" id="PF02845">
    <property type="entry name" value="CUE"/>
    <property type="match status" value="1"/>
</dbReference>
<dbReference type="OrthoDB" id="3824970at2759"/>
<feature type="compositionally biased region" description="Acidic residues" evidence="1">
    <location>
        <begin position="67"/>
        <end position="77"/>
    </location>
</feature>
<dbReference type="Proteomes" id="UP000050761">
    <property type="component" value="Unassembled WGS sequence"/>
</dbReference>
<accession>A0A3P8BJ59</accession>